<keyword evidence="5 7" id="KW-0067">ATP-binding</keyword>
<comment type="domain">
    <text evidence="5">Consists of three domains, a large central CORE domain and two small peripheral domains, NMPbind and LID, which undergo movements during catalysis. The LID domain closes over the site of phosphoryl transfer upon ATP binding. Assembling and dissambling the active center during each catalytic cycle provides an effective means to prevent ATP hydrolysis. Some bacteria have evolved a zinc-coordinating structure that stabilizes the LID domain.</text>
</comment>
<dbReference type="NCBIfam" id="NF001381">
    <property type="entry name" value="PRK00279.1-3"/>
    <property type="match status" value="1"/>
</dbReference>
<keyword evidence="5" id="KW-0862">Zinc</keyword>
<comment type="subunit">
    <text evidence="5 7">Monomer.</text>
</comment>
<feature type="binding site" evidence="5">
    <location>
        <position position="36"/>
    </location>
    <ligand>
        <name>AMP</name>
        <dbReference type="ChEBI" id="CHEBI:456215"/>
    </ligand>
</feature>
<dbReference type="GO" id="GO:0005524">
    <property type="term" value="F:ATP binding"/>
    <property type="evidence" value="ECO:0007669"/>
    <property type="project" value="UniProtKB-UniRule"/>
</dbReference>
<feature type="domain" description="Adenylate kinase active site lid" evidence="8">
    <location>
        <begin position="127"/>
        <end position="162"/>
    </location>
</feature>
<evidence type="ECO:0000256" key="5">
    <source>
        <dbReference type="HAMAP-Rule" id="MF_00235"/>
    </source>
</evidence>
<dbReference type="InterPro" id="IPR007862">
    <property type="entry name" value="Adenylate_kinase_lid-dom"/>
</dbReference>
<dbReference type="InterPro" id="IPR027417">
    <property type="entry name" value="P-loop_NTPase"/>
</dbReference>
<dbReference type="UniPathway" id="UPA00588">
    <property type="reaction ID" value="UER00649"/>
</dbReference>
<feature type="region of interest" description="LID" evidence="5">
    <location>
        <begin position="126"/>
        <end position="163"/>
    </location>
</feature>
<dbReference type="EC" id="2.7.4.3" evidence="5 7"/>
<feature type="binding site" evidence="5">
    <location>
        <position position="31"/>
    </location>
    <ligand>
        <name>AMP</name>
        <dbReference type="ChEBI" id="CHEBI:456215"/>
    </ligand>
</feature>
<evidence type="ECO:0000256" key="2">
    <source>
        <dbReference type="ARBA" id="ARBA00022727"/>
    </source>
</evidence>
<dbReference type="Pfam" id="PF05191">
    <property type="entry name" value="ADK_lid"/>
    <property type="match status" value="1"/>
</dbReference>
<feature type="binding site" evidence="5">
    <location>
        <position position="171"/>
    </location>
    <ligand>
        <name>AMP</name>
        <dbReference type="ChEBI" id="CHEBI:456215"/>
    </ligand>
</feature>
<dbReference type="HAMAP" id="MF_00235">
    <property type="entry name" value="Adenylate_kinase_Adk"/>
    <property type="match status" value="1"/>
</dbReference>
<evidence type="ECO:0000256" key="4">
    <source>
        <dbReference type="ARBA" id="ARBA00022777"/>
    </source>
</evidence>
<feature type="binding site" evidence="5">
    <location>
        <begin position="57"/>
        <end position="59"/>
    </location>
    <ligand>
        <name>AMP</name>
        <dbReference type="ChEBI" id="CHEBI:456215"/>
    </ligand>
</feature>
<comment type="similarity">
    <text evidence="5 6">Belongs to the adenylate kinase family.</text>
</comment>
<evidence type="ECO:0000313" key="9">
    <source>
        <dbReference type="EMBL" id="KPJ54291.1"/>
    </source>
</evidence>
<evidence type="ECO:0000256" key="6">
    <source>
        <dbReference type="RuleBase" id="RU003330"/>
    </source>
</evidence>
<dbReference type="Gene3D" id="3.40.50.300">
    <property type="entry name" value="P-loop containing nucleotide triphosphate hydrolases"/>
    <property type="match status" value="1"/>
</dbReference>
<feature type="binding site" evidence="5">
    <location>
        <position position="133"/>
    </location>
    <ligand>
        <name>Zn(2+)</name>
        <dbReference type="ChEBI" id="CHEBI:29105"/>
        <note>structural</note>
    </ligand>
</feature>
<proteinExistence type="inferred from homology"/>
<dbReference type="GO" id="GO:0004017">
    <property type="term" value="F:AMP kinase activity"/>
    <property type="evidence" value="ECO:0007669"/>
    <property type="project" value="UniProtKB-UniRule"/>
</dbReference>
<dbReference type="Proteomes" id="UP000052008">
    <property type="component" value="Unassembled WGS sequence"/>
</dbReference>
<evidence type="ECO:0000256" key="1">
    <source>
        <dbReference type="ARBA" id="ARBA00022679"/>
    </source>
</evidence>
<dbReference type="FunFam" id="3.40.50.300:FF:000106">
    <property type="entry name" value="Adenylate kinase mitochondrial"/>
    <property type="match status" value="1"/>
</dbReference>
<dbReference type="GO" id="GO:0005737">
    <property type="term" value="C:cytoplasm"/>
    <property type="evidence" value="ECO:0007669"/>
    <property type="project" value="UniProtKB-SubCell"/>
</dbReference>
<comment type="subcellular location">
    <subcellularLocation>
        <location evidence="5 7">Cytoplasm</location>
    </subcellularLocation>
</comment>
<comment type="catalytic activity">
    <reaction evidence="5 7">
        <text>AMP + ATP = 2 ADP</text>
        <dbReference type="Rhea" id="RHEA:12973"/>
        <dbReference type="ChEBI" id="CHEBI:30616"/>
        <dbReference type="ChEBI" id="CHEBI:456215"/>
        <dbReference type="ChEBI" id="CHEBI:456216"/>
        <dbReference type="EC" id="2.7.4.3"/>
    </reaction>
</comment>
<feature type="binding site" evidence="5">
    <location>
        <position position="92"/>
    </location>
    <ligand>
        <name>AMP</name>
        <dbReference type="ChEBI" id="CHEBI:456215"/>
    </ligand>
</feature>
<dbReference type="PRINTS" id="PR00094">
    <property type="entry name" value="ADENYLTKNASE"/>
</dbReference>
<dbReference type="EMBL" id="LIZS01000004">
    <property type="protein sequence ID" value="KPJ54291.1"/>
    <property type="molecule type" value="Genomic_DNA"/>
</dbReference>
<feature type="binding site" evidence="5">
    <location>
        <begin position="10"/>
        <end position="15"/>
    </location>
    <ligand>
        <name>ATP</name>
        <dbReference type="ChEBI" id="CHEBI:30616"/>
    </ligand>
</feature>
<accession>A0A0S7WWB5</accession>
<comment type="caution">
    <text evidence="9">The sequence shown here is derived from an EMBL/GenBank/DDBJ whole genome shotgun (WGS) entry which is preliminary data.</text>
</comment>
<feature type="binding site" evidence="5">
    <location>
        <position position="199"/>
    </location>
    <ligand>
        <name>ATP</name>
        <dbReference type="ChEBI" id="CHEBI:30616"/>
    </ligand>
</feature>
<comment type="function">
    <text evidence="5">Catalyzes the reversible transfer of the terminal phosphate group between ATP and AMP. Plays an important role in cellular energy homeostasis and in adenine nucleotide metabolism.</text>
</comment>
<keyword evidence="1 5" id="KW-0808">Transferase</keyword>
<name>A0A0S7WWB5_UNCT6</name>
<protein>
    <recommendedName>
        <fullName evidence="5 7">Adenylate kinase</fullName>
        <shortName evidence="5">AK</shortName>
        <ecNumber evidence="5 7">2.7.4.3</ecNumber>
    </recommendedName>
    <alternativeName>
        <fullName evidence="5">ATP-AMP transphosphorylase</fullName>
    </alternativeName>
    <alternativeName>
        <fullName evidence="5">ATP:AMP phosphotransferase</fullName>
    </alternativeName>
    <alternativeName>
        <fullName evidence="5">Adenylate monophosphate kinase</fullName>
    </alternativeName>
</protein>
<dbReference type="SUPFAM" id="SSF52540">
    <property type="entry name" value="P-loop containing nucleoside triphosphate hydrolases"/>
    <property type="match status" value="1"/>
</dbReference>
<keyword evidence="4 5" id="KW-0418">Kinase</keyword>
<dbReference type="PANTHER" id="PTHR23359">
    <property type="entry name" value="NUCLEOTIDE KINASE"/>
    <property type="match status" value="1"/>
</dbReference>
<dbReference type="AlphaFoldDB" id="A0A0S7WWB5"/>
<dbReference type="InterPro" id="IPR000850">
    <property type="entry name" value="Adenylat/UMP-CMP_kin"/>
</dbReference>
<dbReference type="PATRIC" id="fig|1703770.3.peg.204"/>
<sequence length="218" mass="24042">MRLVLLGPPGAGKGTQAERISREFGIPKISTGDILREAARNGSELGLKAKGYMDKGDLVPDDVILGLIEERISSDDAANGFLFDGFPRTIAQAEGLDRMLSSRGVTLDVVISLDVTEENVIERLSRRYVCSECGRVFNLVTKAPARKGLCDACGGKLIQREDDRRETVAERLRVYNEQTDPLRGFYRQRSILAAVDGNGTLEEVYGRIRREITRGISP</sequence>
<dbReference type="Pfam" id="PF00406">
    <property type="entry name" value="ADK"/>
    <property type="match status" value="1"/>
</dbReference>
<evidence type="ECO:0000313" key="10">
    <source>
        <dbReference type="Proteomes" id="UP000052008"/>
    </source>
</evidence>
<gene>
    <name evidence="5" type="primary">adk</name>
    <name evidence="9" type="ORF">AMJ39_00655</name>
</gene>
<dbReference type="NCBIfam" id="NF011100">
    <property type="entry name" value="PRK14527.1"/>
    <property type="match status" value="1"/>
</dbReference>
<dbReference type="PROSITE" id="PS00113">
    <property type="entry name" value="ADENYLATE_KINASE"/>
    <property type="match status" value="1"/>
</dbReference>
<dbReference type="NCBIfam" id="NF001380">
    <property type="entry name" value="PRK00279.1-2"/>
    <property type="match status" value="1"/>
</dbReference>
<keyword evidence="5" id="KW-0479">Metal-binding</keyword>
<dbReference type="InterPro" id="IPR033690">
    <property type="entry name" value="Adenylat_kinase_CS"/>
</dbReference>
<reference evidence="9 10" key="1">
    <citation type="journal article" date="2015" name="Microbiome">
        <title>Genomic resolution of linkages in carbon, nitrogen, and sulfur cycling among widespread estuary sediment bacteria.</title>
        <authorList>
            <person name="Baker B.J."/>
            <person name="Lazar C.S."/>
            <person name="Teske A.P."/>
            <person name="Dick G.J."/>
        </authorList>
    </citation>
    <scope>NUCLEOTIDE SEQUENCE [LARGE SCALE GENOMIC DNA]</scope>
    <source>
        <strain evidence="9">DG_24</strain>
    </source>
</reference>
<feature type="binding site" evidence="5">
    <location>
        <position position="160"/>
    </location>
    <ligand>
        <name>AMP</name>
        <dbReference type="ChEBI" id="CHEBI:456215"/>
    </ligand>
</feature>
<feature type="binding site" evidence="5">
    <location>
        <begin position="136"/>
        <end position="137"/>
    </location>
    <ligand>
        <name>ATP</name>
        <dbReference type="ChEBI" id="CHEBI:30616"/>
    </ligand>
</feature>
<keyword evidence="5" id="KW-0963">Cytoplasm</keyword>
<evidence type="ECO:0000256" key="7">
    <source>
        <dbReference type="RuleBase" id="RU003331"/>
    </source>
</evidence>
<dbReference type="InterPro" id="IPR006259">
    <property type="entry name" value="Adenyl_kin_sub"/>
</dbReference>
<dbReference type="GO" id="GO:0008270">
    <property type="term" value="F:zinc ion binding"/>
    <property type="evidence" value="ECO:0007669"/>
    <property type="project" value="UniProtKB-UniRule"/>
</dbReference>
<feature type="binding site" evidence="5">
    <location>
        <position position="130"/>
    </location>
    <ligand>
        <name>Zn(2+)</name>
        <dbReference type="ChEBI" id="CHEBI:29105"/>
        <note>structural</note>
    </ligand>
</feature>
<evidence type="ECO:0000259" key="8">
    <source>
        <dbReference type="Pfam" id="PF05191"/>
    </source>
</evidence>
<feature type="region of interest" description="NMP" evidence="5">
    <location>
        <begin position="30"/>
        <end position="59"/>
    </location>
</feature>
<dbReference type="CDD" id="cd01428">
    <property type="entry name" value="ADK"/>
    <property type="match status" value="1"/>
</dbReference>
<keyword evidence="2 5" id="KW-0545">Nucleotide biosynthesis</keyword>
<feature type="binding site" evidence="5">
    <location>
        <begin position="85"/>
        <end position="88"/>
    </location>
    <ligand>
        <name>AMP</name>
        <dbReference type="ChEBI" id="CHEBI:456215"/>
    </ligand>
</feature>
<feature type="binding site" evidence="5">
    <location>
        <position position="127"/>
    </location>
    <ligand>
        <name>ATP</name>
        <dbReference type="ChEBI" id="CHEBI:30616"/>
    </ligand>
</feature>
<organism evidence="9 10">
    <name type="scientific">candidate division TA06 bacterium DG_24</name>
    <dbReference type="NCBI Taxonomy" id="1703770"/>
    <lineage>
        <taxon>Bacteria</taxon>
        <taxon>Bacteria division TA06</taxon>
    </lineage>
</organism>
<evidence type="ECO:0000256" key="3">
    <source>
        <dbReference type="ARBA" id="ARBA00022741"/>
    </source>
</evidence>
<keyword evidence="3 5" id="KW-0547">Nucleotide-binding</keyword>
<dbReference type="NCBIfam" id="TIGR01351">
    <property type="entry name" value="adk"/>
    <property type="match status" value="1"/>
</dbReference>
<comment type="pathway">
    <text evidence="5">Purine metabolism; AMP biosynthesis via salvage pathway; AMP from ADP: step 1/1.</text>
</comment>
<dbReference type="GO" id="GO:0044209">
    <property type="term" value="P:AMP salvage"/>
    <property type="evidence" value="ECO:0007669"/>
    <property type="project" value="UniProtKB-UniRule"/>
</dbReference>
<feature type="binding site" evidence="5">
    <location>
        <position position="150"/>
    </location>
    <ligand>
        <name>Zn(2+)</name>
        <dbReference type="ChEBI" id="CHEBI:29105"/>
        <note>structural</note>
    </ligand>
</feature>
<dbReference type="STRING" id="1703770.AMJ39_00655"/>
<feature type="binding site" evidence="5">
    <location>
        <position position="153"/>
    </location>
    <ligand>
        <name>Zn(2+)</name>
        <dbReference type="ChEBI" id="CHEBI:29105"/>
        <note>structural</note>
    </ligand>
</feature>